<dbReference type="GO" id="GO:0005543">
    <property type="term" value="F:phospholipid binding"/>
    <property type="evidence" value="ECO:0007669"/>
    <property type="project" value="TreeGrafter"/>
</dbReference>
<dbReference type="GO" id="GO:0009245">
    <property type="term" value="P:lipid A biosynthetic process"/>
    <property type="evidence" value="ECO:0007669"/>
    <property type="project" value="UniProtKB-KW"/>
</dbReference>
<proteinExistence type="predicted"/>
<evidence type="ECO:0000313" key="11">
    <source>
        <dbReference type="Proteomes" id="UP000316360"/>
    </source>
</evidence>
<dbReference type="GO" id="GO:0016020">
    <property type="term" value="C:membrane"/>
    <property type="evidence" value="ECO:0007669"/>
    <property type="project" value="GOC"/>
</dbReference>
<comment type="catalytic activity">
    <reaction evidence="9">
        <text>a lipid X + a UDP-2-N,3-O-bis[(3R)-3-hydroxyacyl]-alpha-D-glucosamine = a lipid A disaccharide + UDP + H(+)</text>
        <dbReference type="Rhea" id="RHEA:67828"/>
        <dbReference type="ChEBI" id="CHEBI:15378"/>
        <dbReference type="ChEBI" id="CHEBI:58223"/>
        <dbReference type="ChEBI" id="CHEBI:137748"/>
        <dbReference type="ChEBI" id="CHEBI:176338"/>
        <dbReference type="ChEBI" id="CHEBI:176343"/>
        <dbReference type="EC" id="2.4.1.182"/>
    </reaction>
</comment>
<keyword evidence="5" id="KW-0441">Lipid A biosynthesis</keyword>
<dbReference type="Proteomes" id="UP000316360">
    <property type="component" value="Unassembled WGS sequence"/>
</dbReference>
<evidence type="ECO:0000256" key="1">
    <source>
        <dbReference type="ARBA" id="ARBA00002056"/>
    </source>
</evidence>
<evidence type="ECO:0000256" key="3">
    <source>
        <dbReference type="ARBA" id="ARBA00020902"/>
    </source>
</evidence>
<evidence type="ECO:0000256" key="5">
    <source>
        <dbReference type="ARBA" id="ARBA00022556"/>
    </source>
</evidence>
<dbReference type="Pfam" id="PF02684">
    <property type="entry name" value="LpxB"/>
    <property type="match status" value="1"/>
</dbReference>
<dbReference type="PANTHER" id="PTHR30372">
    <property type="entry name" value="LIPID-A-DISACCHARIDE SYNTHASE"/>
    <property type="match status" value="1"/>
</dbReference>
<sequence>MHIFIMANSPGELVGWVRPAVEKLKEKQKKVIIIVVIPPCQYASGMEREVVENFPEVDLVVGPSQYLKYLFLGIRPSSFRGVKRGVVVFLGGDPFHAVVLSKRLGLPAVAYMQKPRWKRYFKKFMVLDQAAREKFMAKRAEENKVFVVGDLTVDGIKLGMSREEVYNYWGLNSGNFIISILPGSRPEMVRYMAPFFLRAAELIKKELPKTQFLLALSPFVPKEELVSLDESEVSKVFQGAKIKLKKDNEKWKLTTESDLEVLVVEGRQHEALNVAHLIITIPGTHTLEAAYLGIPMLVAVPLNKPEAIPLDGLAGLVGGVPLFGSSIKRWIVKWCAKRIKFTAIPNIRAGREVIPEIRGVIEAEDVAKEAIKLLRDPNGLARMRKELR</sequence>
<keyword evidence="6" id="KW-0328">Glycosyltransferase</keyword>
<evidence type="ECO:0000256" key="4">
    <source>
        <dbReference type="ARBA" id="ARBA00022516"/>
    </source>
</evidence>
<keyword evidence="4" id="KW-0444">Lipid biosynthesis</keyword>
<gene>
    <name evidence="10" type="ORF">E3J84_06375</name>
</gene>
<dbReference type="PANTHER" id="PTHR30372:SF4">
    <property type="entry name" value="LIPID-A-DISACCHARIDE SYNTHASE, MITOCHONDRIAL-RELATED"/>
    <property type="match status" value="1"/>
</dbReference>
<keyword evidence="8" id="KW-0443">Lipid metabolism</keyword>
<evidence type="ECO:0000256" key="7">
    <source>
        <dbReference type="ARBA" id="ARBA00022679"/>
    </source>
</evidence>
<dbReference type="EMBL" id="SOKJ01000366">
    <property type="protein sequence ID" value="TET08303.1"/>
    <property type="molecule type" value="Genomic_DNA"/>
</dbReference>
<dbReference type="EC" id="2.4.1.182" evidence="2"/>
<dbReference type="InterPro" id="IPR003835">
    <property type="entry name" value="Glyco_trans_19"/>
</dbReference>
<organism evidence="10 11">
    <name type="scientific">Aerophobetes bacterium</name>
    <dbReference type="NCBI Taxonomy" id="2030807"/>
    <lineage>
        <taxon>Bacteria</taxon>
        <taxon>Candidatus Aerophobota</taxon>
    </lineage>
</organism>
<comment type="caution">
    <text evidence="10">The sequence shown here is derived from an EMBL/GenBank/DDBJ whole genome shotgun (WGS) entry which is preliminary data.</text>
</comment>
<dbReference type="GO" id="GO:0008915">
    <property type="term" value="F:lipid-A-disaccharide synthase activity"/>
    <property type="evidence" value="ECO:0007669"/>
    <property type="project" value="UniProtKB-EC"/>
</dbReference>
<dbReference type="AlphaFoldDB" id="A0A523RR80"/>
<reference evidence="10 11" key="1">
    <citation type="submission" date="2019-03" db="EMBL/GenBank/DDBJ databases">
        <title>Metabolic potential of uncultured bacteria and archaea associated with petroleum seepage in deep-sea sediments.</title>
        <authorList>
            <person name="Dong X."/>
            <person name="Hubert C."/>
        </authorList>
    </citation>
    <scope>NUCLEOTIDE SEQUENCE [LARGE SCALE GENOMIC DNA]</scope>
    <source>
        <strain evidence="10">E44_bin7</strain>
    </source>
</reference>
<evidence type="ECO:0000256" key="2">
    <source>
        <dbReference type="ARBA" id="ARBA00012687"/>
    </source>
</evidence>
<protein>
    <recommendedName>
        <fullName evidence="3">Lipid-A-disaccharide synthase</fullName>
        <ecNumber evidence="2">2.4.1.182</ecNumber>
    </recommendedName>
</protein>
<comment type="function">
    <text evidence="1">Condensation of UDP-2,3-diacylglucosamine and 2,3-diacylglucosamine-1-phosphate to form lipid A disaccharide, a precursor of lipid A, a phosphorylated glycolipid that anchors the lipopolysaccharide to the outer membrane of the cell.</text>
</comment>
<feature type="non-terminal residue" evidence="10">
    <location>
        <position position="388"/>
    </location>
</feature>
<name>A0A523RR80_UNCAE</name>
<evidence type="ECO:0000256" key="8">
    <source>
        <dbReference type="ARBA" id="ARBA00023098"/>
    </source>
</evidence>
<evidence type="ECO:0000256" key="6">
    <source>
        <dbReference type="ARBA" id="ARBA00022676"/>
    </source>
</evidence>
<keyword evidence="7" id="KW-0808">Transferase</keyword>
<evidence type="ECO:0000313" key="10">
    <source>
        <dbReference type="EMBL" id="TET08303.1"/>
    </source>
</evidence>
<dbReference type="SUPFAM" id="SSF53756">
    <property type="entry name" value="UDP-Glycosyltransferase/glycogen phosphorylase"/>
    <property type="match status" value="1"/>
</dbReference>
<evidence type="ECO:0000256" key="9">
    <source>
        <dbReference type="ARBA" id="ARBA00048975"/>
    </source>
</evidence>
<accession>A0A523RR80</accession>